<dbReference type="EMBL" id="WKKY01000002">
    <property type="protein sequence ID" value="MSE19760.1"/>
    <property type="molecule type" value="Genomic_DNA"/>
</dbReference>
<dbReference type="Pfam" id="PF01381">
    <property type="entry name" value="HTH_3"/>
    <property type="match status" value="1"/>
</dbReference>
<dbReference type="AlphaFoldDB" id="A0A844EJE0"/>
<accession>A0A844EJE0</accession>
<dbReference type="RefSeq" id="WP_271704081.1">
    <property type="nucleotide sequence ID" value="NZ_JAQKGT010000020.1"/>
</dbReference>
<organism evidence="2 3">
    <name type="scientific">Lentilactobacillus parabuchneri</name>
    <dbReference type="NCBI Taxonomy" id="152331"/>
    <lineage>
        <taxon>Bacteria</taxon>
        <taxon>Bacillati</taxon>
        <taxon>Bacillota</taxon>
        <taxon>Bacilli</taxon>
        <taxon>Lactobacillales</taxon>
        <taxon>Lactobacillaceae</taxon>
        <taxon>Lentilactobacillus</taxon>
    </lineage>
</organism>
<dbReference type="Gene3D" id="1.10.260.40">
    <property type="entry name" value="lambda repressor-like DNA-binding domains"/>
    <property type="match status" value="1"/>
</dbReference>
<evidence type="ECO:0000313" key="2">
    <source>
        <dbReference type="EMBL" id="MSE19760.1"/>
    </source>
</evidence>
<reference evidence="2 3" key="1">
    <citation type="submission" date="2019-11" db="EMBL/GenBank/DDBJ databases">
        <title>Draft Genome Sequence of Plant Growth-Promoting Rhizosphere-Associated Bacteria.</title>
        <authorList>
            <person name="Vasilyev I.Y."/>
            <person name="Radchenko V."/>
            <person name="Ilnitskaya E.V."/>
        </authorList>
    </citation>
    <scope>NUCLEOTIDE SEQUENCE [LARGE SCALE GENOMIC DNA]</scope>
    <source>
        <strain evidence="2 3">VRA_07sq_f</strain>
    </source>
</reference>
<dbReference type="GO" id="GO:0003677">
    <property type="term" value="F:DNA binding"/>
    <property type="evidence" value="ECO:0007669"/>
    <property type="project" value="InterPro"/>
</dbReference>
<dbReference type="InterPro" id="IPR010982">
    <property type="entry name" value="Lambda_DNA-bd_dom_sf"/>
</dbReference>
<gene>
    <name evidence="2" type="ORF">GKC44_00480</name>
</gene>
<name>A0A844EJE0_9LACO</name>
<evidence type="ECO:0000259" key="1">
    <source>
        <dbReference type="PROSITE" id="PS50943"/>
    </source>
</evidence>
<sequence>MWDRIQLILDQKHLTINKLATLMSLKSNSVLYSFKNGKIKKPSFELMEKIADALNISMDEFRRR</sequence>
<dbReference type="CDD" id="cd00093">
    <property type="entry name" value="HTH_XRE"/>
    <property type="match status" value="1"/>
</dbReference>
<proteinExistence type="predicted"/>
<feature type="domain" description="HTH cro/C1-type" evidence="1">
    <location>
        <begin position="5"/>
        <end position="61"/>
    </location>
</feature>
<protein>
    <submittedName>
        <fullName evidence="2">Helix-turn-helix domain-containing protein</fullName>
    </submittedName>
</protein>
<dbReference type="SUPFAM" id="SSF47413">
    <property type="entry name" value="lambda repressor-like DNA-binding domains"/>
    <property type="match status" value="1"/>
</dbReference>
<dbReference type="Proteomes" id="UP000491237">
    <property type="component" value="Unassembled WGS sequence"/>
</dbReference>
<evidence type="ECO:0000313" key="3">
    <source>
        <dbReference type="Proteomes" id="UP000491237"/>
    </source>
</evidence>
<dbReference type="SMART" id="SM00530">
    <property type="entry name" value="HTH_XRE"/>
    <property type="match status" value="1"/>
</dbReference>
<dbReference type="InterPro" id="IPR001387">
    <property type="entry name" value="Cro/C1-type_HTH"/>
</dbReference>
<comment type="caution">
    <text evidence="2">The sequence shown here is derived from an EMBL/GenBank/DDBJ whole genome shotgun (WGS) entry which is preliminary data.</text>
</comment>
<dbReference type="PROSITE" id="PS50943">
    <property type="entry name" value="HTH_CROC1"/>
    <property type="match status" value="1"/>
</dbReference>